<comment type="caution">
    <text evidence="1">The sequence shown here is derived from an EMBL/GenBank/DDBJ whole genome shotgun (WGS) entry which is preliminary data.</text>
</comment>
<proteinExistence type="predicted"/>
<accession>A0A4C2A427</accession>
<organism evidence="1 2">
    <name type="scientific">Eumeta variegata</name>
    <name type="common">Bagworm moth</name>
    <name type="synonym">Eumeta japonica</name>
    <dbReference type="NCBI Taxonomy" id="151549"/>
    <lineage>
        <taxon>Eukaryota</taxon>
        <taxon>Metazoa</taxon>
        <taxon>Ecdysozoa</taxon>
        <taxon>Arthropoda</taxon>
        <taxon>Hexapoda</taxon>
        <taxon>Insecta</taxon>
        <taxon>Pterygota</taxon>
        <taxon>Neoptera</taxon>
        <taxon>Endopterygota</taxon>
        <taxon>Lepidoptera</taxon>
        <taxon>Glossata</taxon>
        <taxon>Ditrysia</taxon>
        <taxon>Tineoidea</taxon>
        <taxon>Psychidae</taxon>
        <taxon>Oiketicinae</taxon>
        <taxon>Eumeta</taxon>
    </lineage>
</organism>
<protein>
    <submittedName>
        <fullName evidence="1">Uncharacterized protein</fullName>
    </submittedName>
</protein>
<evidence type="ECO:0000313" key="2">
    <source>
        <dbReference type="Proteomes" id="UP000299102"/>
    </source>
</evidence>
<dbReference type="EMBL" id="BGZK01002563">
    <property type="protein sequence ID" value="GBP94930.1"/>
    <property type="molecule type" value="Genomic_DNA"/>
</dbReference>
<dbReference type="OrthoDB" id="8193815at2759"/>
<dbReference type="AlphaFoldDB" id="A0A4C2A427"/>
<dbReference type="Proteomes" id="UP000299102">
    <property type="component" value="Unassembled WGS sequence"/>
</dbReference>
<reference evidence="1 2" key="1">
    <citation type="journal article" date="2019" name="Commun. Biol.">
        <title>The bagworm genome reveals a unique fibroin gene that provides high tensile strength.</title>
        <authorList>
            <person name="Kono N."/>
            <person name="Nakamura H."/>
            <person name="Ohtoshi R."/>
            <person name="Tomita M."/>
            <person name="Numata K."/>
            <person name="Arakawa K."/>
        </authorList>
    </citation>
    <scope>NUCLEOTIDE SEQUENCE [LARGE SCALE GENOMIC DNA]</scope>
</reference>
<keyword evidence="2" id="KW-1185">Reference proteome</keyword>
<sequence>MNHLRFADDLVLFEEKLEHLEKMNQDLNTESKKIGHDARYSGGEMEQGVTECYLRDGNRSCGRPRRRWMDDIKLTAGHLWTRVAQDRLQWKSLEEAYAKKHIETRDIL</sequence>
<evidence type="ECO:0000313" key="1">
    <source>
        <dbReference type="EMBL" id="GBP94930.1"/>
    </source>
</evidence>
<name>A0A4C2A427_EUMVA</name>
<gene>
    <name evidence="1" type="ORF">EVAR_100464_1</name>
</gene>